<comment type="caution">
    <text evidence="2">The sequence shown here is derived from an EMBL/GenBank/DDBJ whole genome shotgun (WGS) entry which is preliminary data.</text>
</comment>
<dbReference type="Gene3D" id="2.40.160.20">
    <property type="match status" value="1"/>
</dbReference>
<dbReference type="EMBL" id="JAUJEA010000005">
    <property type="protein sequence ID" value="MDN5202895.1"/>
    <property type="molecule type" value="Genomic_DNA"/>
</dbReference>
<dbReference type="Proteomes" id="UP001172082">
    <property type="component" value="Unassembled WGS sequence"/>
</dbReference>
<feature type="signal peptide" evidence="1">
    <location>
        <begin position="1"/>
        <end position="25"/>
    </location>
</feature>
<protein>
    <submittedName>
        <fullName evidence="2">Acyloxyacyl hydrolase</fullName>
    </submittedName>
</protein>
<keyword evidence="3" id="KW-1185">Reference proteome</keyword>
<dbReference type="RefSeq" id="WP_346752914.1">
    <property type="nucleotide sequence ID" value="NZ_JAUJEA010000005.1"/>
</dbReference>
<dbReference type="SUPFAM" id="SSF56925">
    <property type="entry name" value="OMPA-like"/>
    <property type="match status" value="1"/>
</dbReference>
<feature type="chain" id="PRO_5045448767" evidence="1">
    <location>
        <begin position="26"/>
        <end position="373"/>
    </location>
</feature>
<dbReference type="GO" id="GO:0016787">
    <property type="term" value="F:hydrolase activity"/>
    <property type="evidence" value="ECO:0007669"/>
    <property type="project" value="UniProtKB-KW"/>
</dbReference>
<keyword evidence="1" id="KW-0732">Signal</keyword>
<reference evidence="2" key="1">
    <citation type="submission" date="2023-06" db="EMBL/GenBank/DDBJ databases">
        <title>Genomic of Parafulvivirga corallium.</title>
        <authorList>
            <person name="Wang G."/>
        </authorList>
    </citation>
    <scope>NUCLEOTIDE SEQUENCE</scope>
    <source>
        <strain evidence="2">BMA10</strain>
    </source>
</reference>
<evidence type="ECO:0000313" key="2">
    <source>
        <dbReference type="EMBL" id="MDN5202895.1"/>
    </source>
</evidence>
<gene>
    <name evidence="2" type="ORF">QQ008_16005</name>
</gene>
<evidence type="ECO:0000313" key="3">
    <source>
        <dbReference type="Proteomes" id="UP001172082"/>
    </source>
</evidence>
<dbReference type="InterPro" id="IPR011250">
    <property type="entry name" value="OMP/PagP_B-barrel"/>
</dbReference>
<dbReference type="InterPro" id="IPR018550">
    <property type="entry name" value="Lipid-A_deacylase-rel"/>
</dbReference>
<accession>A0ABT8KQA3</accession>
<organism evidence="2 3">
    <name type="scientific">Splendidivirga corallicola</name>
    <dbReference type="NCBI Taxonomy" id="3051826"/>
    <lineage>
        <taxon>Bacteria</taxon>
        <taxon>Pseudomonadati</taxon>
        <taxon>Bacteroidota</taxon>
        <taxon>Cytophagia</taxon>
        <taxon>Cytophagales</taxon>
        <taxon>Splendidivirgaceae</taxon>
        <taxon>Splendidivirga</taxon>
    </lineage>
</organism>
<name>A0ABT8KQA3_9BACT</name>
<proteinExistence type="predicted"/>
<dbReference type="Pfam" id="PF09411">
    <property type="entry name" value="PagL"/>
    <property type="match status" value="1"/>
</dbReference>
<keyword evidence="2" id="KW-0378">Hydrolase</keyword>
<sequence length="373" mass="42517">MNKKIFIWSASTIFLFFCLIFKANSQTQETTKPYTYTVGGNVFKGFIMKHDEIIGHLVQGHPTGFELFINKNTYGNKDWEHRFNYPDIGVSLTYFDLKNETIGKVISATSYLDFYLRRKRKSNVILKIGTGLAYNTNPYNRETNNKNNVISSRLSFALQGRIGYHFKLNDRLKLTSSLTLSHFSNGAFRLPNKGINIVSANFGTSYKLERTSPELSPENNQTTISSEIKYNINLSAGVKEVIPVGSKKYPFFTLSMYADKKINTQSALNLGMDFFYSLAVKQEVKTDRDLAGDDNPDFKQVGLVVGHELFVSKISLLTQLGIYVYKPYKSTGQPIYQRYGLKYYLNNKYYAGVLLKAHLGVADNVEWTFGIRF</sequence>
<evidence type="ECO:0000256" key="1">
    <source>
        <dbReference type="SAM" id="SignalP"/>
    </source>
</evidence>